<dbReference type="EMBL" id="CP003051">
    <property type="protein sequence ID" value="AGA91173.1"/>
    <property type="molecule type" value="Genomic_DNA"/>
</dbReference>
<dbReference type="HOGENOM" id="CLU_2995253_0_0_6"/>
<accession>L0GWN7</accession>
<dbReference type="KEGG" id="tmb:Thimo_2440"/>
<name>L0GWN7_9GAMM</name>
<keyword evidence="2" id="KW-1185">Reference proteome</keyword>
<protein>
    <submittedName>
        <fullName evidence="1">Uncharacterized protein</fullName>
    </submittedName>
</protein>
<dbReference type="Proteomes" id="UP000010816">
    <property type="component" value="Chromosome"/>
</dbReference>
<reference evidence="1 2" key="1">
    <citation type="submission" date="2011-09" db="EMBL/GenBank/DDBJ databases">
        <title>Complete sequence of chromosome of Thioflavicoccus mobilis 8321.</title>
        <authorList>
            <consortium name="US DOE Joint Genome Institute"/>
            <person name="Lucas S."/>
            <person name="Han J."/>
            <person name="Lapidus A."/>
            <person name="Cheng J.-F."/>
            <person name="Goodwin L."/>
            <person name="Pitluck S."/>
            <person name="Peters L."/>
            <person name="Ovchinnikova G."/>
            <person name="Lu M."/>
            <person name="Detter J.C."/>
            <person name="Han C."/>
            <person name="Tapia R."/>
            <person name="Land M."/>
            <person name="Hauser L."/>
            <person name="Kyrpides N."/>
            <person name="Ivanova N."/>
            <person name="Pagani I."/>
            <person name="Vogl K."/>
            <person name="Liu Z."/>
            <person name="Imhoff J."/>
            <person name="Thiel V."/>
            <person name="Frigaard N.-U."/>
            <person name="Bryant D."/>
            <person name="Woyke T."/>
        </authorList>
    </citation>
    <scope>NUCLEOTIDE SEQUENCE [LARGE SCALE GENOMIC DNA]</scope>
    <source>
        <strain evidence="1 2">8321</strain>
    </source>
</reference>
<gene>
    <name evidence="1" type="ORF">Thimo_2440</name>
</gene>
<proteinExistence type="predicted"/>
<sequence>MLGTMSNVTGRSHSTEWGCFDGWVFRAALAGAGGGESYLGGGRVGFCWSGWQGMLSV</sequence>
<organism evidence="1 2">
    <name type="scientific">Thioflavicoccus mobilis 8321</name>
    <dbReference type="NCBI Taxonomy" id="765912"/>
    <lineage>
        <taxon>Bacteria</taxon>
        <taxon>Pseudomonadati</taxon>
        <taxon>Pseudomonadota</taxon>
        <taxon>Gammaproteobacteria</taxon>
        <taxon>Chromatiales</taxon>
        <taxon>Chromatiaceae</taxon>
        <taxon>Thioflavicoccus</taxon>
    </lineage>
</organism>
<evidence type="ECO:0000313" key="2">
    <source>
        <dbReference type="Proteomes" id="UP000010816"/>
    </source>
</evidence>
<evidence type="ECO:0000313" key="1">
    <source>
        <dbReference type="EMBL" id="AGA91173.1"/>
    </source>
</evidence>
<dbReference type="STRING" id="765912.Thimo_2440"/>
<dbReference type="AlphaFoldDB" id="L0GWN7"/>